<comment type="similarity">
    <text evidence="2">Belongs to the cysteine synthase/cystathionine beta-synthase family.</text>
</comment>
<evidence type="ECO:0000259" key="4">
    <source>
        <dbReference type="Pfam" id="PF00291"/>
    </source>
</evidence>
<sequence>MTRYGSVLDTIGRTPLIRLRRVTEGIDAEVYLKAEQFNPGTSVKDRTALWLVDDAVRSGALGPGGTIVEATSGNTGIGLAQVAAARGYRLVAVISDRISVEKRLTLLAYGAEVVFGTAGVPREDPTSVHSTAVRLAAEIPGAWRADQYDNPANPRAHRERTGPEIWDDTEGRVTHFVAGIGTGGTITGAGGYLREVSGGTVTVIGADPVSSSYGGGDGSPFLVEASGHYRHPDTAEDVWPLSYDTGVVDRIERIGDRQSVLTVRDLARREGILVGGSTGLAVAAALRVARDLPRDAVVVALGPDSGRAYLSKYHSDDWLRTNGFLEDGTGPLVCDAAPADAATFPALDHTSTVGEALLWLADRTGPAAVRLARPTDDLAPALAEILGTVRAEQLLLLPDRSVTLDAVLDQVPPALGVGESAATAVRRLRELGQDHGLVVRDGRFAGLVTVEGLLRAGSAVPVPHRPVAALHLS</sequence>
<dbReference type="SUPFAM" id="SSF54631">
    <property type="entry name" value="CBS-domain pair"/>
    <property type="match status" value="1"/>
</dbReference>
<dbReference type="InterPro" id="IPR046342">
    <property type="entry name" value="CBS_dom_sf"/>
</dbReference>
<dbReference type="RefSeq" id="WP_154770648.1">
    <property type="nucleotide sequence ID" value="NZ_WLYK01000011.1"/>
</dbReference>
<dbReference type="Proteomes" id="UP000460221">
    <property type="component" value="Unassembled WGS sequence"/>
</dbReference>
<dbReference type="PANTHER" id="PTHR10314">
    <property type="entry name" value="CYSTATHIONINE BETA-SYNTHASE"/>
    <property type="match status" value="1"/>
</dbReference>
<evidence type="ECO:0000313" key="6">
    <source>
        <dbReference type="Proteomes" id="UP000460221"/>
    </source>
</evidence>
<name>A0A7K1FR53_9ACTN</name>
<dbReference type="InterPro" id="IPR036052">
    <property type="entry name" value="TrpB-like_PALP_sf"/>
</dbReference>
<keyword evidence="3" id="KW-0663">Pyridoxal phosphate</keyword>
<dbReference type="InterPro" id="IPR050214">
    <property type="entry name" value="Cys_Synth/Cystath_Beta-Synth"/>
</dbReference>
<comment type="caution">
    <text evidence="5">The sequence shown here is derived from an EMBL/GenBank/DDBJ whole genome shotgun (WGS) entry which is preliminary data.</text>
</comment>
<gene>
    <name evidence="5" type="ORF">GIS00_22100</name>
</gene>
<proteinExistence type="inferred from homology"/>
<organism evidence="5 6">
    <name type="scientific">Nakamurella alba</name>
    <dbReference type="NCBI Taxonomy" id="2665158"/>
    <lineage>
        <taxon>Bacteria</taxon>
        <taxon>Bacillati</taxon>
        <taxon>Actinomycetota</taxon>
        <taxon>Actinomycetes</taxon>
        <taxon>Nakamurellales</taxon>
        <taxon>Nakamurellaceae</taxon>
        <taxon>Nakamurella</taxon>
    </lineage>
</organism>
<evidence type="ECO:0000256" key="3">
    <source>
        <dbReference type="ARBA" id="ARBA00022898"/>
    </source>
</evidence>
<feature type="domain" description="Tryptophan synthase beta chain-like PALP" evidence="4">
    <location>
        <begin position="8"/>
        <end position="301"/>
    </location>
</feature>
<dbReference type="EMBL" id="WLYK01000011">
    <property type="protein sequence ID" value="MTD16632.1"/>
    <property type="molecule type" value="Genomic_DNA"/>
</dbReference>
<protein>
    <submittedName>
        <fullName evidence="5">Pyridoxal-phosphate dependent enzyme</fullName>
    </submittedName>
</protein>
<dbReference type="FunFam" id="3.40.50.1100:FF:000003">
    <property type="entry name" value="Cystathionine beta-synthase"/>
    <property type="match status" value="1"/>
</dbReference>
<comment type="cofactor">
    <cofactor evidence="1">
        <name>pyridoxal 5'-phosphate</name>
        <dbReference type="ChEBI" id="CHEBI:597326"/>
    </cofactor>
</comment>
<dbReference type="Gene3D" id="3.40.50.1100">
    <property type="match status" value="2"/>
</dbReference>
<evidence type="ECO:0000313" key="5">
    <source>
        <dbReference type="EMBL" id="MTD16632.1"/>
    </source>
</evidence>
<dbReference type="InterPro" id="IPR001926">
    <property type="entry name" value="TrpB-like_PALP"/>
</dbReference>
<dbReference type="GO" id="GO:0006535">
    <property type="term" value="P:cysteine biosynthetic process from serine"/>
    <property type="evidence" value="ECO:0007669"/>
    <property type="project" value="InterPro"/>
</dbReference>
<evidence type="ECO:0000256" key="1">
    <source>
        <dbReference type="ARBA" id="ARBA00001933"/>
    </source>
</evidence>
<dbReference type="GO" id="GO:0016765">
    <property type="term" value="F:transferase activity, transferring alkyl or aryl (other than methyl) groups"/>
    <property type="evidence" value="ECO:0007669"/>
    <property type="project" value="UniProtKB-ARBA"/>
</dbReference>
<accession>A0A7K1FR53</accession>
<keyword evidence="6" id="KW-1185">Reference proteome</keyword>
<dbReference type="Pfam" id="PF00291">
    <property type="entry name" value="PALP"/>
    <property type="match status" value="1"/>
</dbReference>
<dbReference type="CDD" id="cd01561">
    <property type="entry name" value="CBS_like"/>
    <property type="match status" value="1"/>
</dbReference>
<dbReference type="SUPFAM" id="SSF53686">
    <property type="entry name" value="Tryptophan synthase beta subunit-like PLP-dependent enzymes"/>
    <property type="match status" value="1"/>
</dbReference>
<dbReference type="PROSITE" id="PS00901">
    <property type="entry name" value="CYS_SYNTHASE"/>
    <property type="match status" value="1"/>
</dbReference>
<dbReference type="AlphaFoldDB" id="A0A7K1FR53"/>
<dbReference type="InterPro" id="IPR001216">
    <property type="entry name" value="P-phosphate_BS"/>
</dbReference>
<reference evidence="5 6" key="1">
    <citation type="submission" date="2019-11" db="EMBL/GenBank/DDBJ databases">
        <authorList>
            <person name="Jiang L.-Q."/>
        </authorList>
    </citation>
    <scope>NUCLEOTIDE SEQUENCE [LARGE SCALE GENOMIC DNA]</scope>
    <source>
        <strain evidence="5 6">YIM 132087</strain>
    </source>
</reference>
<evidence type="ECO:0000256" key="2">
    <source>
        <dbReference type="ARBA" id="ARBA00007103"/>
    </source>
</evidence>